<gene>
    <name evidence="2" type="ORF">HDA32_002011</name>
</gene>
<dbReference type="Gene3D" id="3.40.50.300">
    <property type="entry name" value="P-loop containing nucleotide triphosphate hydrolases"/>
    <property type="match status" value="2"/>
</dbReference>
<dbReference type="Proteomes" id="UP000589036">
    <property type="component" value="Unassembled WGS sequence"/>
</dbReference>
<evidence type="ECO:0000259" key="1">
    <source>
        <dbReference type="Pfam" id="PF14490"/>
    </source>
</evidence>
<dbReference type="Gene3D" id="2.30.30.940">
    <property type="match status" value="1"/>
</dbReference>
<reference evidence="2 3" key="1">
    <citation type="submission" date="2020-07" db="EMBL/GenBank/DDBJ databases">
        <title>Sequencing the genomes of 1000 actinobacteria strains.</title>
        <authorList>
            <person name="Klenk H.-P."/>
        </authorList>
    </citation>
    <scope>NUCLEOTIDE SEQUENCE [LARGE SCALE GENOMIC DNA]</scope>
    <source>
        <strain evidence="2 3">CXB654</strain>
    </source>
</reference>
<name>A0A852TTA8_9ACTN</name>
<keyword evidence="2" id="KW-0378">Hydrolase</keyword>
<keyword evidence="3" id="KW-1185">Reference proteome</keyword>
<feature type="domain" description="ATP-dependent RecD2 DNA helicase-like helix-hairpin-helix" evidence="1">
    <location>
        <begin position="21"/>
        <end position="109"/>
    </location>
</feature>
<protein>
    <submittedName>
        <fullName evidence="2">Exodeoxyribonuclease V alpha subunit</fullName>
        <ecNumber evidence="2">3.1.11.5</ecNumber>
    </submittedName>
</protein>
<dbReference type="GO" id="GO:0008854">
    <property type="term" value="F:exodeoxyribonuclease V activity"/>
    <property type="evidence" value="ECO:0007669"/>
    <property type="project" value="UniProtKB-EC"/>
</dbReference>
<dbReference type="InterPro" id="IPR029493">
    <property type="entry name" value="RecD2-like_HHH"/>
</dbReference>
<sequence>MVDPSSSPLPDAAAQPGGTDAVERVRAVLARMGASAHLAEGLVGALGPGAAEQLGDDPWRLLVLPGVTPEQADYCARRLLGDAASADDPRRGRALVGHLLRRATRDGHTAIDQTRLAGALRSLGVRSTEPAMTAALDDGDVLVFEVMPDSDDDFDGDAVPEMPDPERFFALARIGLAEQDLGEGLVRLSGTSEPIMDSATAAETVEEAARRLGRPLVPEIAAALVTVALRGVCVLTHGPGAAGGVAEAVSYAAAIAADSEVGVAVAAPTARGAAALRERLAAVGAEVDVASVAALLESHGPGVYGRGAERPVEAGLVVVTEAMALDVETAAALVDACADGTHLVLVADPAQAPSAAPGQVVTDLIASRTVAVAALPGDPPGPLARLAGGVAEGELEQVEAPGREVVVVPADSAGEAAHRAVQLITDSIPRALRIPADDVQIITATRGGEAGADAVNGACKARLNPGPGALNGLDPGDRVLLGGHGPGYAPGDTGLLREAGDDGAVVELADGTAVTVGDPGHLRPGWAIPVAAAHGGVWPAVVAVFPPETKGSRPQVYTALTRAERHLSIVHAAGPALARAVREVPAITRHTRLAEVLREG</sequence>
<dbReference type="Pfam" id="PF14490">
    <property type="entry name" value="HHH_RecD2"/>
    <property type="match status" value="1"/>
</dbReference>
<dbReference type="EC" id="3.1.11.5" evidence="2"/>
<dbReference type="InterPro" id="IPR027417">
    <property type="entry name" value="P-loop_NTPase"/>
</dbReference>
<evidence type="ECO:0000313" key="3">
    <source>
        <dbReference type="Proteomes" id="UP000589036"/>
    </source>
</evidence>
<dbReference type="Pfam" id="PF13245">
    <property type="entry name" value="AAA_19"/>
    <property type="match status" value="1"/>
</dbReference>
<dbReference type="EMBL" id="JACCCC010000001">
    <property type="protein sequence ID" value="NYE46891.1"/>
    <property type="molecule type" value="Genomic_DNA"/>
</dbReference>
<proteinExistence type="predicted"/>
<dbReference type="AlphaFoldDB" id="A0A852TTA8"/>
<dbReference type="SUPFAM" id="SSF52540">
    <property type="entry name" value="P-loop containing nucleoside triphosphate hydrolases"/>
    <property type="match status" value="1"/>
</dbReference>
<evidence type="ECO:0000313" key="2">
    <source>
        <dbReference type="EMBL" id="NYE46891.1"/>
    </source>
</evidence>
<organism evidence="2 3">
    <name type="scientific">Spinactinospora alkalitolerans</name>
    <dbReference type="NCBI Taxonomy" id="687207"/>
    <lineage>
        <taxon>Bacteria</taxon>
        <taxon>Bacillati</taxon>
        <taxon>Actinomycetota</taxon>
        <taxon>Actinomycetes</taxon>
        <taxon>Streptosporangiales</taxon>
        <taxon>Nocardiopsidaceae</taxon>
        <taxon>Spinactinospora</taxon>
    </lineage>
</organism>
<comment type="caution">
    <text evidence="2">The sequence shown here is derived from an EMBL/GenBank/DDBJ whole genome shotgun (WGS) entry which is preliminary data.</text>
</comment>
<accession>A0A852TTA8</accession>